<dbReference type="STRING" id="926561.GCA_000379025_01583"/>
<dbReference type="Gene3D" id="1.20.1500.10">
    <property type="entry name" value="YheA/YmcA-like"/>
    <property type="match status" value="1"/>
</dbReference>
<evidence type="ECO:0000313" key="2">
    <source>
        <dbReference type="EMBL" id="TDX46600.1"/>
    </source>
</evidence>
<accession>A0A4R8GLQ9</accession>
<comment type="caution">
    <text evidence="2">The sequence shown here is derived from an EMBL/GenBank/DDBJ whole genome shotgun (WGS) entry which is preliminary data.</text>
</comment>
<dbReference type="PANTHER" id="PTHR38448:SF1">
    <property type="entry name" value="YLBF FAMILY REGULATOR"/>
    <property type="match status" value="1"/>
</dbReference>
<dbReference type="Pfam" id="PF06133">
    <property type="entry name" value="Com_YlbF"/>
    <property type="match status" value="1"/>
</dbReference>
<dbReference type="SUPFAM" id="SSF158622">
    <property type="entry name" value="YheA/YmcA-like"/>
    <property type="match status" value="1"/>
</dbReference>
<keyword evidence="1" id="KW-0175">Coiled coil</keyword>
<dbReference type="AlphaFoldDB" id="A0A4R8GLQ9"/>
<reference evidence="2 3" key="1">
    <citation type="submission" date="2019-03" db="EMBL/GenBank/DDBJ databases">
        <title>Subsurface microbial communities from deep shales in Ohio and West Virginia, USA.</title>
        <authorList>
            <person name="Wrighton K."/>
        </authorList>
    </citation>
    <scope>NUCLEOTIDE SEQUENCE [LARGE SCALE GENOMIC DNA]</scope>
    <source>
        <strain evidence="2 3">MSL 6dP</strain>
    </source>
</reference>
<dbReference type="InterPro" id="IPR052767">
    <property type="entry name" value="Bact_com_dev_regulator"/>
</dbReference>
<evidence type="ECO:0000256" key="1">
    <source>
        <dbReference type="SAM" id="Coils"/>
    </source>
</evidence>
<protein>
    <submittedName>
        <fullName evidence="2">Cell fate (Sporulation/competence/biofilm development) regulator YlbF (YheA/YmcA/DUF963 family)</fullName>
    </submittedName>
</protein>
<dbReference type="PANTHER" id="PTHR38448">
    <property type="entry name" value="REGULATORY PROTEIN YLBF-RELATED"/>
    <property type="match status" value="1"/>
</dbReference>
<sequence length="123" mass="13742">MSIMKKAQELGESIVESTEYSELKTAEETMQADESAQAILQEFQAKQRMLQMMQMNGQEVNDETRNELEALQAKMQENENIKNFMDAQNKFNKVMQTVNQVITSALSGEEEDCASGNCGGGCC</sequence>
<proteinExistence type="predicted"/>
<dbReference type="EMBL" id="SOEG01000039">
    <property type="protein sequence ID" value="TDX46600.1"/>
    <property type="molecule type" value="Genomic_DNA"/>
</dbReference>
<organism evidence="2 3">
    <name type="scientific">Orenia marismortui</name>
    <dbReference type="NCBI Taxonomy" id="46469"/>
    <lineage>
        <taxon>Bacteria</taxon>
        <taxon>Bacillati</taxon>
        <taxon>Bacillota</taxon>
        <taxon>Clostridia</taxon>
        <taxon>Halanaerobiales</taxon>
        <taxon>Halobacteroidaceae</taxon>
        <taxon>Orenia</taxon>
    </lineage>
</organism>
<dbReference type="InterPro" id="IPR023378">
    <property type="entry name" value="YheA/YmcA-like_dom_sf"/>
</dbReference>
<dbReference type="Proteomes" id="UP000295832">
    <property type="component" value="Unassembled WGS sequence"/>
</dbReference>
<name>A0A4R8GLQ9_9FIRM</name>
<dbReference type="RefSeq" id="WP_134118677.1">
    <property type="nucleotide sequence ID" value="NZ_SOEG01000039.1"/>
</dbReference>
<feature type="coiled-coil region" evidence="1">
    <location>
        <begin position="61"/>
        <end position="88"/>
    </location>
</feature>
<dbReference type="InterPro" id="IPR010368">
    <property type="entry name" value="Com_YlbF"/>
</dbReference>
<keyword evidence="3" id="KW-1185">Reference proteome</keyword>
<gene>
    <name evidence="2" type="ORF">C7959_13915</name>
</gene>
<evidence type="ECO:0000313" key="3">
    <source>
        <dbReference type="Proteomes" id="UP000295832"/>
    </source>
</evidence>